<keyword evidence="6 7" id="KW-0472">Membrane</keyword>
<keyword evidence="3" id="KW-1003">Cell membrane</keyword>
<evidence type="ECO:0000259" key="8">
    <source>
        <dbReference type="PROSITE" id="PS50850"/>
    </source>
</evidence>
<feature type="domain" description="Major facilitator superfamily (MFS) profile" evidence="8">
    <location>
        <begin position="218"/>
        <end position="408"/>
    </location>
</feature>
<feature type="transmembrane region" description="Helical" evidence="7">
    <location>
        <begin position="218"/>
        <end position="240"/>
    </location>
</feature>
<keyword evidence="5 7" id="KW-1133">Transmembrane helix</keyword>
<feature type="transmembrane region" description="Helical" evidence="7">
    <location>
        <begin position="102"/>
        <end position="126"/>
    </location>
</feature>
<dbReference type="Pfam" id="PF07690">
    <property type="entry name" value="MFS_1"/>
    <property type="match status" value="1"/>
</dbReference>
<dbReference type="PANTHER" id="PTHR23513:SF11">
    <property type="entry name" value="STAPHYLOFERRIN A TRANSPORTER"/>
    <property type="match status" value="1"/>
</dbReference>
<accession>A0ABR9QEB0</accession>
<keyword evidence="4 7" id="KW-0812">Transmembrane</keyword>
<feature type="transmembrane region" description="Helical" evidence="7">
    <location>
        <begin position="346"/>
        <end position="366"/>
    </location>
</feature>
<sequence length="408" mass="45378">MKSLYKDSRLHKVLAANILSSIGSGITMVAIPWLLIAEKNGDVLFGYASIAVTVIMLLVTPYIGMMIDRSSRKKLLLVGEIIGFGMVGLFAIWGLVGYSYETWHLLIIFGSSSLYYTLFYPTLFAFNQEIFEKNQYKELNGVMEVQGQLSTVLSGGIASLLVTKIDLKWILLVDSLTFLGAFLLLLSIPYSRAKYEQVSQTFVTKMLGGYHYMRKQPVLFWFLLASFMPFIGIMVTNYVFPIYVEEILKADASVFGAHSMIYGIGAVLAGIFIPILLSKIDTRLSIVLTVTLFTVAMTMFIFFPYIPIFYLLTVFIAFGNAGTRVARNSLMMDSIPNEKIGRVDSLYRVIGYGMRIVLLSVFTSAVSGANVMLPFGLLSVVLIISSLVIILSLKINVHKNDYVKDGAL</sequence>
<evidence type="ECO:0000256" key="6">
    <source>
        <dbReference type="ARBA" id="ARBA00023136"/>
    </source>
</evidence>
<feature type="transmembrane region" description="Helical" evidence="7">
    <location>
        <begin position="372"/>
        <end position="393"/>
    </location>
</feature>
<dbReference type="Gene3D" id="1.20.1250.20">
    <property type="entry name" value="MFS general substrate transporter like domains"/>
    <property type="match status" value="1"/>
</dbReference>
<feature type="transmembrane region" description="Helical" evidence="7">
    <location>
        <begin position="43"/>
        <end position="63"/>
    </location>
</feature>
<evidence type="ECO:0000256" key="1">
    <source>
        <dbReference type="ARBA" id="ARBA00004651"/>
    </source>
</evidence>
<evidence type="ECO:0000256" key="3">
    <source>
        <dbReference type="ARBA" id="ARBA00022475"/>
    </source>
</evidence>
<organism evidence="9 10">
    <name type="scientific">Litchfieldia luteola</name>
    <dbReference type="NCBI Taxonomy" id="682179"/>
    <lineage>
        <taxon>Bacteria</taxon>
        <taxon>Bacillati</taxon>
        <taxon>Bacillota</taxon>
        <taxon>Bacilli</taxon>
        <taxon>Bacillales</taxon>
        <taxon>Bacillaceae</taxon>
        <taxon>Litchfieldia</taxon>
    </lineage>
</organism>
<dbReference type="RefSeq" id="WP_193534319.1">
    <property type="nucleotide sequence ID" value="NZ_JADCLJ010000006.1"/>
</dbReference>
<feature type="transmembrane region" description="Helical" evidence="7">
    <location>
        <begin position="284"/>
        <end position="302"/>
    </location>
</feature>
<dbReference type="PROSITE" id="PS50850">
    <property type="entry name" value="MFS"/>
    <property type="match status" value="1"/>
</dbReference>
<dbReference type="SUPFAM" id="SSF103473">
    <property type="entry name" value="MFS general substrate transporter"/>
    <property type="match status" value="1"/>
</dbReference>
<dbReference type="InterPro" id="IPR020846">
    <property type="entry name" value="MFS_dom"/>
</dbReference>
<gene>
    <name evidence="9" type="ORF">IMZ08_02010</name>
</gene>
<feature type="transmembrane region" description="Helical" evidence="7">
    <location>
        <begin position="260"/>
        <end position="277"/>
    </location>
</feature>
<protein>
    <submittedName>
        <fullName evidence="9">MFS transporter</fullName>
    </submittedName>
</protein>
<feature type="transmembrane region" description="Helical" evidence="7">
    <location>
        <begin position="75"/>
        <end position="96"/>
    </location>
</feature>
<evidence type="ECO:0000313" key="10">
    <source>
        <dbReference type="Proteomes" id="UP001516662"/>
    </source>
</evidence>
<evidence type="ECO:0000313" key="9">
    <source>
        <dbReference type="EMBL" id="MBE4906832.1"/>
    </source>
</evidence>
<keyword evidence="2" id="KW-0813">Transport</keyword>
<comment type="caution">
    <text evidence="9">The sequence shown here is derived from an EMBL/GenBank/DDBJ whole genome shotgun (WGS) entry which is preliminary data.</text>
</comment>
<evidence type="ECO:0000256" key="7">
    <source>
        <dbReference type="SAM" id="Phobius"/>
    </source>
</evidence>
<dbReference type="InterPro" id="IPR011701">
    <property type="entry name" value="MFS"/>
</dbReference>
<reference evidence="9 10" key="1">
    <citation type="submission" date="2020-10" db="EMBL/GenBank/DDBJ databases">
        <title>Bacillus sp. HD4P25, an endophyte from a halophyte.</title>
        <authorList>
            <person name="Sun J.-Q."/>
        </authorList>
    </citation>
    <scope>NUCLEOTIDE SEQUENCE [LARGE SCALE GENOMIC DNA]</scope>
    <source>
        <strain evidence="9 10">YIM 93174</strain>
    </source>
</reference>
<comment type="subcellular location">
    <subcellularLocation>
        <location evidence="1">Cell membrane</location>
        <topology evidence="1">Multi-pass membrane protein</topology>
    </subcellularLocation>
</comment>
<dbReference type="CDD" id="cd06173">
    <property type="entry name" value="MFS_MefA_like"/>
    <property type="match status" value="1"/>
</dbReference>
<evidence type="ECO:0000256" key="5">
    <source>
        <dbReference type="ARBA" id="ARBA00022989"/>
    </source>
</evidence>
<feature type="transmembrane region" description="Helical" evidence="7">
    <location>
        <begin position="169"/>
        <end position="190"/>
    </location>
</feature>
<dbReference type="EMBL" id="JADCLJ010000006">
    <property type="protein sequence ID" value="MBE4906832.1"/>
    <property type="molecule type" value="Genomic_DNA"/>
</dbReference>
<dbReference type="InterPro" id="IPR036259">
    <property type="entry name" value="MFS_trans_sf"/>
</dbReference>
<proteinExistence type="predicted"/>
<evidence type="ECO:0000256" key="4">
    <source>
        <dbReference type="ARBA" id="ARBA00022692"/>
    </source>
</evidence>
<feature type="transmembrane region" description="Helical" evidence="7">
    <location>
        <begin position="12"/>
        <end position="37"/>
    </location>
</feature>
<dbReference type="PANTHER" id="PTHR23513">
    <property type="entry name" value="INTEGRAL MEMBRANE EFFLUX PROTEIN-RELATED"/>
    <property type="match status" value="1"/>
</dbReference>
<name>A0ABR9QEB0_9BACI</name>
<feature type="transmembrane region" description="Helical" evidence="7">
    <location>
        <begin position="308"/>
        <end position="326"/>
    </location>
</feature>
<evidence type="ECO:0000256" key="2">
    <source>
        <dbReference type="ARBA" id="ARBA00022448"/>
    </source>
</evidence>
<dbReference type="Proteomes" id="UP001516662">
    <property type="component" value="Unassembled WGS sequence"/>
</dbReference>
<keyword evidence="10" id="KW-1185">Reference proteome</keyword>